<evidence type="ECO:0000313" key="5">
    <source>
        <dbReference type="EMBL" id="QJD79796.1"/>
    </source>
</evidence>
<dbReference type="InterPro" id="IPR009057">
    <property type="entry name" value="Homeodomain-like_sf"/>
</dbReference>
<evidence type="ECO:0000313" key="6">
    <source>
        <dbReference type="Proteomes" id="UP000501128"/>
    </source>
</evidence>
<dbReference type="InterPro" id="IPR020449">
    <property type="entry name" value="Tscrpt_reg_AraC-type_HTH"/>
</dbReference>
<proteinExistence type="predicted"/>
<evidence type="ECO:0000256" key="3">
    <source>
        <dbReference type="ARBA" id="ARBA00023163"/>
    </source>
</evidence>
<evidence type="ECO:0000256" key="2">
    <source>
        <dbReference type="ARBA" id="ARBA00023125"/>
    </source>
</evidence>
<dbReference type="EMBL" id="CP051677">
    <property type="protein sequence ID" value="QJD79796.1"/>
    <property type="molecule type" value="Genomic_DNA"/>
</dbReference>
<dbReference type="Proteomes" id="UP000501128">
    <property type="component" value="Chromosome"/>
</dbReference>
<name>A0A7L5DN17_9BACT</name>
<dbReference type="Pfam" id="PF12833">
    <property type="entry name" value="HTH_18"/>
    <property type="match status" value="1"/>
</dbReference>
<keyword evidence="2" id="KW-0238">DNA-binding</keyword>
<evidence type="ECO:0000259" key="4">
    <source>
        <dbReference type="PROSITE" id="PS01124"/>
    </source>
</evidence>
<keyword evidence="1" id="KW-0805">Transcription regulation</keyword>
<dbReference type="PROSITE" id="PS01124">
    <property type="entry name" value="HTH_ARAC_FAMILY_2"/>
    <property type="match status" value="1"/>
</dbReference>
<dbReference type="InterPro" id="IPR018060">
    <property type="entry name" value="HTH_AraC"/>
</dbReference>
<dbReference type="SUPFAM" id="SSF46689">
    <property type="entry name" value="Homeodomain-like"/>
    <property type="match status" value="1"/>
</dbReference>
<dbReference type="AlphaFoldDB" id="A0A7L5DN17"/>
<accession>A0A7L5DN17</accession>
<dbReference type="PANTHER" id="PTHR43280">
    <property type="entry name" value="ARAC-FAMILY TRANSCRIPTIONAL REGULATOR"/>
    <property type="match status" value="1"/>
</dbReference>
<dbReference type="GO" id="GO:0003700">
    <property type="term" value="F:DNA-binding transcription factor activity"/>
    <property type="evidence" value="ECO:0007669"/>
    <property type="project" value="InterPro"/>
</dbReference>
<keyword evidence="6" id="KW-1185">Reference proteome</keyword>
<sequence length="285" mass="32805">MNPYYPTFESSYKRLGYNTFNSRQLDWVNSDRFRASIKILLLPAGYRLTVDFTPFETTVPTLFFVAHNQFLTMLSGTADTAAMVHYNRDFYCVQIHDAEVACDGLLFNNILQIPKIDLTPTAHATMSSLFARIADELQQQESSVEEMIRTYLKQIIILATREWKKQHLDTLVPLVEPAEKEFFRNFGQLVEIHYKEKHTVADYATLMGIAPKTLANKFNRLHLENPNEIIKNRIVLEAKRLLVYTDQSVKEIAFQLGYDDPAYFNRLFTQKAGASPAGFRKGMKG</sequence>
<reference evidence="5 6" key="1">
    <citation type="submission" date="2020-04" db="EMBL/GenBank/DDBJ databases">
        <title>Genome sequencing of novel species.</title>
        <authorList>
            <person name="Heo J."/>
            <person name="Kim S.-J."/>
            <person name="Kim J.-S."/>
            <person name="Hong S.-B."/>
            <person name="Kwon S.-W."/>
        </authorList>
    </citation>
    <scope>NUCLEOTIDE SEQUENCE [LARGE SCALE GENOMIC DNA]</scope>
    <source>
        <strain evidence="5 6">CJU-R4</strain>
    </source>
</reference>
<keyword evidence="3" id="KW-0804">Transcription</keyword>
<dbReference type="SMART" id="SM00342">
    <property type="entry name" value="HTH_ARAC"/>
    <property type="match status" value="1"/>
</dbReference>
<dbReference type="RefSeq" id="WP_169551758.1">
    <property type="nucleotide sequence ID" value="NZ_CP051677.1"/>
</dbReference>
<dbReference type="GO" id="GO:0043565">
    <property type="term" value="F:sequence-specific DNA binding"/>
    <property type="evidence" value="ECO:0007669"/>
    <property type="project" value="InterPro"/>
</dbReference>
<organism evidence="5 6">
    <name type="scientific">Spirosoma rhododendri</name>
    <dbReference type="NCBI Taxonomy" id="2728024"/>
    <lineage>
        <taxon>Bacteria</taxon>
        <taxon>Pseudomonadati</taxon>
        <taxon>Bacteroidota</taxon>
        <taxon>Cytophagia</taxon>
        <taxon>Cytophagales</taxon>
        <taxon>Cytophagaceae</taxon>
        <taxon>Spirosoma</taxon>
    </lineage>
</organism>
<feature type="domain" description="HTH araC/xylS-type" evidence="4">
    <location>
        <begin position="184"/>
        <end position="282"/>
    </location>
</feature>
<protein>
    <submittedName>
        <fullName evidence="5">Helix-turn-helix domain-containing protein</fullName>
    </submittedName>
</protein>
<gene>
    <name evidence="5" type="ORF">HH216_16255</name>
</gene>
<dbReference type="KEGG" id="srho:HH216_16255"/>
<dbReference type="Gene3D" id="1.10.10.60">
    <property type="entry name" value="Homeodomain-like"/>
    <property type="match status" value="1"/>
</dbReference>
<evidence type="ECO:0000256" key="1">
    <source>
        <dbReference type="ARBA" id="ARBA00023015"/>
    </source>
</evidence>
<dbReference type="PANTHER" id="PTHR43280:SF32">
    <property type="entry name" value="TRANSCRIPTIONAL REGULATORY PROTEIN"/>
    <property type="match status" value="1"/>
</dbReference>
<dbReference type="PRINTS" id="PR00032">
    <property type="entry name" value="HTHARAC"/>
</dbReference>